<name>A0A8B7YSX1_ACAPL</name>
<gene>
    <name evidence="7 8" type="primary">LOC110982355</name>
</gene>
<sequence length="722" mass="81851">MESQLATSDMVPSPDDMKRIIADKARELFIVCDKEEKGFVCRRDMQRLDGELPLSPEQLEEVFDSLDDDGNGFLTLEEFTDGFGGFLGLNLDPDIEDESDKAEKDVFEDEKLDDDALENDYHKVMDSLGATGIFEEQDHVKDLWKNLRKNEPELLGNLEDFIQRVCMDMRKAQLTTGELENALKTRGTAHELEVKRLYEEMELQIRAERERILHEEKEKEKRVREELTSLMRGKDEQLQELSKRQIELETKLKSLSDLEDDIKQENEMLQKTNFELRTKLDGSLMDLDESKTYLKDIQVSMKKEKRDRAHAALKVTENIMEERESLVKQLNLLRTMNKKLQDEKDEYESRLRAREAQTESQTQNAPLVKQGSVLAPYVSPARDRIKGQSRQDGVDEEEGYIIDEEDEVEVDDDVYLNGHGTPLHGVINGGLPADGVEGERMDLALGHQWRKERTEGGVDEMDGGIIKQSAQNVYSSAPENKLGAPNSAENGVGVAYKPSGLREEPVGCHSANQTMTEATRMAASPKGPERLFKVVFVGDSGVGKTSFIHRFCHDDFRPSFSATIGVDFQVKTLAINDSLVALQLWDTAGQERFRSITRHYFRKADGIIIMYDVNSENSFINVRNWMNSVVESTSESVVRMMVGNKTDMSEEGESGNRQIKEDVGKSLAESYGCLFYETSAKSGQNVKEAFHTMASILQEREDEDIEKALNLSDEPAEKGCCK</sequence>
<keyword evidence="1" id="KW-0547">Nucleotide-binding</keyword>
<evidence type="ECO:0000256" key="1">
    <source>
        <dbReference type="ARBA" id="ARBA00022741"/>
    </source>
</evidence>
<evidence type="ECO:0000256" key="3">
    <source>
        <dbReference type="ARBA" id="ARBA00023134"/>
    </source>
</evidence>
<dbReference type="InterPro" id="IPR027417">
    <property type="entry name" value="P-loop_NTPase"/>
</dbReference>
<evidence type="ECO:0000256" key="4">
    <source>
        <dbReference type="SAM" id="Coils"/>
    </source>
</evidence>
<dbReference type="SUPFAM" id="SSF52540">
    <property type="entry name" value="P-loop containing nucleoside triphosphate hydrolases"/>
    <property type="match status" value="1"/>
</dbReference>
<feature type="coiled-coil region" evidence="4">
    <location>
        <begin position="323"/>
        <end position="357"/>
    </location>
</feature>
<dbReference type="InterPro" id="IPR018247">
    <property type="entry name" value="EF_Hand_1_Ca_BS"/>
</dbReference>
<dbReference type="InterPro" id="IPR005225">
    <property type="entry name" value="Small_GTP-bd"/>
</dbReference>
<evidence type="ECO:0000313" key="8">
    <source>
        <dbReference type="RefSeq" id="XP_022096394.1"/>
    </source>
</evidence>
<dbReference type="GO" id="GO:0005525">
    <property type="term" value="F:GTP binding"/>
    <property type="evidence" value="ECO:0007669"/>
    <property type="project" value="UniProtKB-KW"/>
</dbReference>
<dbReference type="InterPro" id="IPR011992">
    <property type="entry name" value="EF-hand-dom_pair"/>
</dbReference>
<protein>
    <submittedName>
        <fullName evidence="7 8">Ras and EF-hand domain-containing protein-like</fullName>
    </submittedName>
</protein>
<dbReference type="InterPro" id="IPR001806">
    <property type="entry name" value="Small_GTPase"/>
</dbReference>
<dbReference type="SMART" id="SM00173">
    <property type="entry name" value="RAS"/>
    <property type="match status" value="1"/>
</dbReference>
<dbReference type="PANTHER" id="PTHR47977">
    <property type="entry name" value="RAS-RELATED PROTEIN RAB"/>
    <property type="match status" value="1"/>
</dbReference>
<keyword evidence="6" id="KW-1185">Reference proteome</keyword>
<reference evidence="7 8" key="1">
    <citation type="submission" date="2025-04" db="UniProtKB">
        <authorList>
            <consortium name="RefSeq"/>
        </authorList>
    </citation>
    <scope>IDENTIFICATION</scope>
</reference>
<dbReference type="Pfam" id="PF00071">
    <property type="entry name" value="Ras"/>
    <property type="match status" value="1"/>
</dbReference>
<dbReference type="PROSITE" id="PS51420">
    <property type="entry name" value="RHO"/>
    <property type="match status" value="1"/>
</dbReference>
<dbReference type="PROSITE" id="PS00018">
    <property type="entry name" value="EF_HAND_1"/>
    <property type="match status" value="1"/>
</dbReference>
<accession>A0A8B7YSX1</accession>
<dbReference type="Gene3D" id="3.40.50.300">
    <property type="entry name" value="P-loop containing nucleotide triphosphate hydrolases"/>
    <property type="match status" value="1"/>
</dbReference>
<dbReference type="OMA" id="RKNCKYF"/>
<keyword evidence="2" id="KW-0106">Calcium</keyword>
<dbReference type="InterPro" id="IPR050227">
    <property type="entry name" value="Rab"/>
</dbReference>
<dbReference type="SMART" id="SM00175">
    <property type="entry name" value="RAB"/>
    <property type="match status" value="1"/>
</dbReference>
<dbReference type="AlphaFoldDB" id="A0A8B7YSX1"/>
<keyword evidence="4" id="KW-0175">Coiled coil</keyword>
<dbReference type="SUPFAM" id="SSF47473">
    <property type="entry name" value="EF-hand"/>
    <property type="match status" value="1"/>
</dbReference>
<dbReference type="CDD" id="cd00154">
    <property type="entry name" value="Rab"/>
    <property type="match status" value="1"/>
</dbReference>
<proteinExistence type="predicted"/>
<dbReference type="GO" id="GO:0003924">
    <property type="term" value="F:GTPase activity"/>
    <property type="evidence" value="ECO:0007669"/>
    <property type="project" value="InterPro"/>
</dbReference>
<dbReference type="SMART" id="SM00054">
    <property type="entry name" value="EFh"/>
    <property type="match status" value="1"/>
</dbReference>
<keyword evidence="3" id="KW-0342">GTP-binding</keyword>
<dbReference type="GeneID" id="110982355"/>
<dbReference type="SMART" id="SM00174">
    <property type="entry name" value="RHO"/>
    <property type="match status" value="1"/>
</dbReference>
<dbReference type="RefSeq" id="XP_022096394.1">
    <property type="nucleotide sequence ID" value="XM_022240702.1"/>
</dbReference>
<dbReference type="OrthoDB" id="9989112at2759"/>
<organism evidence="6 7">
    <name type="scientific">Acanthaster planci</name>
    <name type="common">Crown-of-thorns starfish</name>
    <dbReference type="NCBI Taxonomy" id="133434"/>
    <lineage>
        <taxon>Eukaryota</taxon>
        <taxon>Metazoa</taxon>
        <taxon>Echinodermata</taxon>
        <taxon>Eleutherozoa</taxon>
        <taxon>Asterozoa</taxon>
        <taxon>Asteroidea</taxon>
        <taxon>Valvatacea</taxon>
        <taxon>Valvatida</taxon>
        <taxon>Acanthasteridae</taxon>
        <taxon>Acanthaster</taxon>
    </lineage>
</organism>
<dbReference type="NCBIfam" id="TIGR00231">
    <property type="entry name" value="small_GTP"/>
    <property type="match status" value="1"/>
</dbReference>
<dbReference type="Gene3D" id="1.10.238.10">
    <property type="entry name" value="EF-hand"/>
    <property type="match status" value="1"/>
</dbReference>
<dbReference type="KEGG" id="aplc:110982355"/>
<evidence type="ECO:0000256" key="2">
    <source>
        <dbReference type="ARBA" id="ARBA00022837"/>
    </source>
</evidence>
<evidence type="ECO:0000313" key="7">
    <source>
        <dbReference type="RefSeq" id="XP_022096393.1"/>
    </source>
</evidence>
<dbReference type="PROSITE" id="PS51417">
    <property type="entry name" value="ARF"/>
    <property type="match status" value="1"/>
</dbReference>
<dbReference type="InterPro" id="IPR002048">
    <property type="entry name" value="EF_hand_dom"/>
</dbReference>
<dbReference type="SMART" id="SM00176">
    <property type="entry name" value="RAN"/>
    <property type="match status" value="1"/>
</dbReference>
<dbReference type="PRINTS" id="PR00449">
    <property type="entry name" value="RASTRNSFRMNG"/>
</dbReference>
<dbReference type="Pfam" id="PF13499">
    <property type="entry name" value="EF-hand_7"/>
    <property type="match status" value="1"/>
</dbReference>
<feature type="coiled-coil region" evidence="4">
    <location>
        <begin position="198"/>
        <end position="275"/>
    </location>
</feature>
<dbReference type="PROSITE" id="PS51421">
    <property type="entry name" value="RAS"/>
    <property type="match status" value="1"/>
</dbReference>
<dbReference type="RefSeq" id="XP_022096393.1">
    <property type="nucleotide sequence ID" value="XM_022240701.1"/>
</dbReference>
<dbReference type="PROSITE" id="PS50222">
    <property type="entry name" value="EF_HAND_2"/>
    <property type="match status" value="1"/>
</dbReference>
<dbReference type="PROSITE" id="PS51419">
    <property type="entry name" value="RAB"/>
    <property type="match status" value="1"/>
</dbReference>
<evidence type="ECO:0000259" key="5">
    <source>
        <dbReference type="PROSITE" id="PS50222"/>
    </source>
</evidence>
<dbReference type="SMART" id="SM00177">
    <property type="entry name" value="ARF"/>
    <property type="match status" value="1"/>
</dbReference>
<feature type="domain" description="EF-hand" evidence="5">
    <location>
        <begin position="54"/>
        <end position="89"/>
    </location>
</feature>
<dbReference type="GO" id="GO:0005509">
    <property type="term" value="F:calcium ion binding"/>
    <property type="evidence" value="ECO:0007669"/>
    <property type="project" value="InterPro"/>
</dbReference>
<dbReference type="Proteomes" id="UP000694845">
    <property type="component" value="Unplaced"/>
</dbReference>
<evidence type="ECO:0000313" key="6">
    <source>
        <dbReference type="Proteomes" id="UP000694845"/>
    </source>
</evidence>
<dbReference type="FunFam" id="3.40.50.300:FF:001822">
    <property type="entry name" value="RAB family"/>
    <property type="match status" value="1"/>
</dbReference>